<name>A0A1C6HYU7_9FIRM</name>
<dbReference type="SUPFAM" id="SSF158499">
    <property type="entry name" value="DnaD domain-like"/>
    <property type="match status" value="2"/>
</dbReference>
<feature type="compositionally biased region" description="Basic and acidic residues" evidence="2">
    <location>
        <begin position="275"/>
        <end position="287"/>
    </location>
</feature>
<reference evidence="4" key="1">
    <citation type="submission" date="2015-09" db="EMBL/GenBank/DDBJ databases">
        <authorList>
            <consortium name="Pathogen Informatics"/>
        </authorList>
    </citation>
    <scope>NUCLEOTIDE SEQUENCE</scope>
    <source>
        <strain evidence="4">2789STDY5834896</strain>
    </source>
</reference>
<protein>
    <submittedName>
        <fullName evidence="4">DNA replication protein dnaD</fullName>
    </submittedName>
</protein>
<dbReference type="InterPro" id="IPR006343">
    <property type="entry name" value="DnaB/C_C"/>
</dbReference>
<evidence type="ECO:0000259" key="3">
    <source>
        <dbReference type="Pfam" id="PF07261"/>
    </source>
</evidence>
<dbReference type="PANTHER" id="PTHR37293">
    <property type="entry name" value="PHAGE REPLICATION PROTEIN-RELATED"/>
    <property type="match status" value="1"/>
</dbReference>
<dbReference type="PANTHER" id="PTHR37293:SF5">
    <property type="entry name" value="DNA REPLICATION PROTEIN"/>
    <property type="match status" value="1"/>
</dbReference>
<evidence type="ECO:0000313" key="4">
    <source>
        <dbReference type="EMBL" id="SCJ63016.1"/>
    </source>
</evidence>
<feature type="domain" description="DnaB/C C-terminal" evidence="3">
    <location>
        <begin position="210"/>
        <end position="274"/>
    </location>
</feature>
<dbReference type="NCBIfam" id="TIGR01446">
    <property type="entry name" value="DnaD_dom"/>
    <property type="match status" value="2"/>
</dbReference>
<dbReference type="Gene3D" id="1.10.10.630">
    <property type="entry name" value="DnaD domain-like"/>
    <property type="match status" value="2"/>
</dbReference>
<comment type="similarity">
    <text evidence="1">Belongs to the DnaB/DnaD family.</text>
</comment>
<dbReference type="AlphaFoldDB" id="A0A1C6HYU7"/>
<evidence type="ECO:0000256" key="1">
    <source>
        <dbReference type="ARBA" id="ARBA00093462"/>
    </source>
</evidence>
<dbReference type="EMBL" id="FMHG01000001">
    <property type="protein sequence ID" value="SCJ63016.1"/>
    <property type="molecule type" value="Genomic_DNA"/>
</dbReference>
<sequence length="312" mass="35154">MYTIDYSQYAETVVLPAEAARQMMACHDEAVIRIFLHILLQKPGSIHPTSLAEALDLPILKVDKALRFWCEKGLLKKEEPLPAQPEKQAVVATPQKLSRQEVNEIAATSEEIQFLLAECQNAFGRPISPTEVSTLVSLNRLFCLPVPVILMLVRYCVCIGKPGMAYIQKTGVGWLNAGIDTVEKADLHIQKLLRTRELEGEIKQLFGIYDRALTRKEQSLCYTWVEEYGFTSDIIAEAYEIGVNAKGTVNFPYIGGILRAWYLKGYRTLEEVRAGEKVEKRREKERQQSSFSARDLDADIRPLPPVAGAARK</sequence>
<evidence type="ECO:0000256" key="2">
    <source>
        <dbReference type="SAM" id="MobiDB-lite"/>
    </source>
</evidence>
<proteinExistence type="inferred from homology"/>
<organism evidence="4">
    <name type="scientific">uncultured Anaerotruncus sp</name>
    <dbReference type="NCBI Taxonomy" id="905011"/>
    <lineage>
        <taxon>Bacteria</taxon>
        <taxon>Bacillati</taxon>
        <taxon>Bacillota</taxon>
        <taxon>Clostridia</taxon>
        <taxon>Eubacteriales</taxon>
        <taxon>Oscillospiraceae</taxon>
        <taxon>Anaerotruncus</taxon>
        <taxon>environmental samples</taxon>
    </lineage>
</organism>
<dbReference type="InterPro" id="IPR034829">
    <property type="entry name" value="DnaD-like_sf"/>
</dbReference>
<feature type="region of interest" description="Disordered" evidence="2">
    <location>
        <begin position="275"/>
        <end position="312"/>
    </location>
</feature>
<dbReference type="Pfam" id="PF07261">
    <property type="entry name" value="DnaB_2"/>
    <property type="match status" value="2"/>
</dbReference>
<feature type="domain" description="DnaB/C C-terminal" evidence="3">
    <location>
        <begin position="119"/>
        <end position="188"/>
    </location>
</feature>
<dbReference type="InterPro" id="IPR053162">
    <property type="entry name" value="DnaD"/>
</dbReference>
<accession>A0A1C6HYU7</accession>
<gene>
    <name evidence="4" type="primary">dnaD</name>
    <name evidence="4" type="ORF">SAMEA3545359_01139</name>
</gene>